<name>A0AAX4KF98_9TREE</name>
<organism evidence="2 3">
    <name type="scientific">Kwoniella europaea PYCC6329</name>
    <dbReference type="NCBI Taxonomy" id="1423913"/>
    <lineage>
        <taxon>Eukaryota</taxon>
        <taxon>Fungi</taxon>
        <taxon>Dikarya</taxon>
        <taxon>Basidiomycota</taxon>
        <taxon>Agaricomycotina</taxon>
        <taxon>Tremellomycetes</taxon>
        <taxon>Tremellales</taxon>
        <taxon>Cryptococcaceae</taxon>
        <taxon>Kwoniella</taxon>
    </lineage>
</organism>
<keyword evidence="1" id="KW-0812">Transmembrane</keyword>
<dbReference type="AlphaFoldDB" id="A0AAX4KF98"/>
<dbReference type="KEGG" id="ker:91101260"/>
<sequence length="204" mass="22610">MSRKTTDYDRPYPQVGLGKLIAVGLTAGFLGVAVMTAGEKIEQALTKRPNSEVPGLTLARLIGRPDGEKGKLNLIMHYGQGALLGVVRAFMATHGMRGPFVDFILTGLRLSVDQTLENYVGSGALPWTWPVSEQVIDILHKGVFAFATGYVSTFTDFRYGLLTLSVRYAMYGYSERFLYAMQNIKSLYKIQEVLTVYIRMLPDA</sequence>
<protein>
    <submittedName>
        <fullName evidence="2">Uncharacterized protein</fullName>
    </submittedName>
</protein>
<dbReference type="RefSeq" id="XP_066082354.1">
    <property type="nucleotide sequence ID" value="XM_066226257.1"/>
</dbReference>
<keyword evidence="3" id="KW-1185">Reference proteome</keyword>
<evidence type="ECO:0000313" key="2">
    <source>
        <dbReference type="EMBL" id="WWD04387.1"/>
    </source>
</evidence>
<proteinExistence type="predicted"/>
<reference evidence="2 3" key="1">
    <citation type="submission" date="2024-01" db="EMBL/GenBank/DDBJ databases">
        <title>Comparative genomics of Cryptococcus and Kwoniella reveals pathogenesis evolution and contrasting modes of karyotype evolution via chromosome fusion or intercentromeric recombination.</title>
        <authorList>
            <person name="Coelho M.A."/>
            <person name="David-Palma M."/>
            <person name="Shea T."/>
            <person name="Bowers K."/>
            <person name="McGinley-Smith S."/>
            <person name="Mohammad A.W."/>
            <person name="Gnirke A."/>
            <person name="Yurkov A.M."/>
            <person name="Nowrousian M."/>
            <person name="Sun S."/>
            <person name="Cuomo C.A."/>
            <person name="Heitman J."/>
        </authorList>
    </citation>
    <scope>NUCLEOTIDE SEQUENCE [LARGE SCALE GENOMIC DNA]</scope>
    <source>
        <strain evidence="2 3">PYCC6329</strain>
    </source>
</reference>
<accession>A0AAX4KF98</accession>
<evidence type="ECO:0000256" key="1">
    <source>
        <dbReference type="SAM" id="Phobius"/>
    </source>
</evidence>
<feature type="transmembrane region" description="Helical" evidence="1">
    <location>
        <begin position="20"/>
        <end position="38"/>
    </location>
</feature>
<dbReference type="Proteomes" id="UP001358614">
    <property type="component" value="Chromosome 1"/>
</dbReference>
<gene>
    <name evidence="2" type="ORF">V865_002456</name>
</gene>
<evidence type="ECO:0000313" key="3">
    <source>
        <dbReference type="Proteomes" id="UP001358614"/>
    </source>
</evidence>
<keyword evidence="1" id="KW-1133">Transmembrane helix</keyword>
<dbReference type="GeneID" id="91101260"/>
<dbReference type="EMBL" id="CP144089">
    <property type="protein sequence ID" value="WWD04387.1"/>
    <property type="molecule type" value="Genomic_DNA"/>
</dbReference>
<keyword evidence="1" id="KW-0472">Membrane</keyword>